<dbReference type="AlphaFoldDB" id="A0A6C0EKJ6"/>
<dbReference type="EMBL" id="MN738866">
    <property type="protein sequence ID" value="QHT28953.1"/>
    <property type="molecule type" value="Genomic_DNA"/>
</dbReference>
<organism evidence="1">
    <name type="scientific">viral metagenome</name>
    <dbReference type="NCBI Taxonomy" id="1070528"/>
    <lineage>
        <taxon>unclassified sequences</taxon>
        <taxon>metagenomes</taxon>
        <taxon>organismal metagenomes</taxon>
    </lineage>
</organism>
<accession>A0A6C0EKJ6</accession>
<reference evidence="1" key="1">
    <citation type="journal article" date="2020" name="Nature">
        <title>Giant virus diversity and host interactions through global metagenomics.</title>
        <authorList>
            <person name="Schulz F."/>
            <person name="Roux S."/>
            <person name="Paez-Espino D."/>
            <person name="Jungbluth S."/>
            <person name="Walsh D.A."/>
            <person name="Denef V.J."/>
            <person name="McMahon K.D."/>
            <person name="Konstantinidis K.T."/>
            <person name="Eloe-Fadrosh E.A."/>
            <person name="Kyrpides N.C."/>
            <person name="Woyke T."/>
        </authorList>
    </citation>
    <scope>NUCLEOTIDE SEQUENCE</scope>
    <source>
        <strain evidence="1">GVMAG-M-3300001351-8</strain>
    </source>
</reference>
<name>A0A6C0EKJ6_9ZZZZ</name>
<protein>
    <submittedName>
        <fullName evidence="1">Uncharacterized protein</fullName>
    </submittedName>
</protein>
<proteinExistence type="predicted"/>
<evidence type="ECO:0000313" key="1">
    <source>
        <dbReference type="EMBL" id="QHT28953.1"/>
    </source>
</evidence>
<sequence>MATSAFLFNALKTKYESEIATIKNTLIQYFNSDLNINSHRQLEEMDILLNNISFIEIKLDNLIKHFSCFYSKESNLIKL</sequence>